<accession>A0A0C2JI46</accession>
<organism evidence="1 2">
    <name type="scientific">Thelohanellus kitauei</name>
    <name type="common">Myxosporean</name>
    <dbReference type="NCBI Taxonomy" id="669202"/>
    <lineage>
        <taxon>Eukaryota</taxon>
        <taxon>Metazoa</taxon>
        <taxon>Cnidaria</taxon>
        <taxon>Myxozoa</taxon>
        <taxon>Myxosporea</taxon>
        <taxon>Bivalvulida</taxon>
        <taxon>Platysporina</taxon>
        <taxon>Myxobolidae</taxon>
        <taxon>Thelohanellus</taxon>
    </lineage>
</organism>
<keyword evidence="2" id="KW-1185">Reference proteome</keyword>
<protein>
    <submittedName>
        <fullName evidence="1">Uncharacterized protein</fullName>
    </submittedName>
</protein>
<gene>
    <name evidence="1" type="ORF">RF11_05306</name>
</gene>
<name>A0A0C2JI46_THEKT</name>
<proteinExistence type="predicted"/>
<dbReference type="EMBL" id="JWZT01002655">
    <property type="protein sequence ID" value="KII68998.1"/>
    <property type="molecule type" value="Genomic_DNA"/>
</dbReference>
<evidence type="ECO:0000313" key="1">
    <source>
        <dbReference type="EMBL" id="KII68998.1"/>
    </source>
</evidence>
<reference evidence="1 2" key="1">
    <citation type="journal article" date="2014" name="Genome Biol. Evol.">
        <title>The genome of the myxosporean Thelohanellus kitauei shows adaptations to nutrient acquisition within its fish host.</title>
        <authorList>
            <person name="Yang Y."/>
            <person name="Xiong J."/>
            <person name="Zhou Z."/>
            <person name="Huo F."/>
            <person name="Miao W."/>
            <person name="Ran C."/>
            <person name="Liu Y."/>
            <person name="Zhang J."/>
            <person name="Feng J."/>
            <person name="Wang M."/>
            <person name="Wang M."/>
            <person name="Wang L."/>
            <person name="Yao B."/>
        </authorList>
    </citation>
    <scope>NUCLEOTIDE SEQUENCE [LARGE SCALE GENOMIC DNA]</scope>
    <source>
        <strain evidence="1">Wuqing</strain>
    </source>
</reference>
<comment type="caution">
    <text evidence="1">The sequence shown here is derived from an EMBL/GenBank/DDBJ whole genome shotgun (WGS) entry which is preliminary data.</text>
</comment>
<evidence type="ECO:0000313" key="2">
    <source>
        <dbReference type="Proteomes" id="UP000031668"/>
    </source>
</evidence>
<dbReference type="Proteomes" id="UP000031668">
    <property type="component" value="Unassembled WGS sequence"/>
</dbReference>
<sequence>MNVALTPRRYDVIKKIKKKLYIIYLALIADPIIDHERYFWVHKVFKNLYSNIQYYLKNCSIDHLSIENQLHLLQYYLKIHLTLNIKISPSDDNLFGGFLNKLLGDPSFSNIC</sequence>
<dbReference type="AlphaFoldDB" id="A0A0C2JI46"/>